<sequence>MLCDVKHEDCHVSFLLPLLFATSTVIAVCSTIIVVCNTSIKLHHLHQTSIPNTSSLIDSIPNSGSLIDSFKVLWFLNNLKWGR</sequence>
<comment type="caution">
    <text evidence="1">The sequence shown here is derived from an EMBL/GenBank/DDBJ whole genome shotgun (WGS) entry which is preliminary data.</text>
</comment>
<keyword evidence="2" id="KW-1185">Reference proteome</keyword>
<reference evidence="2" key="1">
    <citation type="journal article" date="2022" name="Mol. Ecol. Resour.">
        <title>The genomes of chicory, endive, great burdock and yacon provide insights into Asteraceae palaeo-polyploidization history and plant inulin production.</title>
        <authorList>
            <person name="Fan W."/>
            <person name="Wang S."/>
            <person name="Wang H."/>
            <person name="Wang A."/>
            <person name="Jiang F."/>
            <person name="Liu H."/>
            <person name="Zhao H."/>
            <person name="Xu D."/>
            <person name="Zhang Y."/>
        </authorList>
    </citation>
    <scope>NUCLEOTIDE SEQUENCE [LARGE SCALE GENOMIC DNA]</scope>
    <source>
        <strain evidence="2">cv. Niubang</strain>
    </source>
</reference>
<evidence type="ECO:0000313" key="1">
    <source>
        <dbReference type="EMBL" id="KAI3666920.1"/>
    </source>
</evidence>
<gene>
    <name evidence="1" type="ORF">L6452_41961</name>
</gene>
<dbReference type="EMBL" id="CM042063">
    <property type="protein sequence ID" value="KAI3666920.1"/>
    <property type="molecule type" value="Genomic_DNA"/>
</dbReference>
<proteinExistence type="predicted"/>
<reference evidence="1 2" key="2">
    <citation type="journal article" date="2022" name="Mol. Ecol. Resour.">
        <title>The genomes of chicory, endive, great burdock and yacon provide insights into Asteraceae paleo-polyploidization history and plant inulin production.</title>
        <authorList>
            <person name="Fan W."/>
            <person name="Wang S."/>
            <person name="Wang H."/>
            <person name="Wang A."/>
            <person name="Jiang F."/>
            <person name="Liu H."/>
            <person name="Zhao H."/>
            <person name="Xu D."/>
            <person name="Zhang Y."/>
        </authorList>
    </citation>
    <scope>NUCLEOTIDE SEQUENCE [LARGE SCALE GENOMIC DNA]</scope>
    <source>
        <strain evidence="2">cv. Niubang</strain>
    </source>
</reference>
<accession>A0ACB8XGH3</accession>
<protein>
    <submittedName>
        <fullName evidence="1">Uncharacterized protein</fullName>
    </submittedName>
</protein>
<organism evidence="1 2">
    <name type="scientific">Arctium lappa</name>
    <name type="common">Greater burdock</name>
    <name type="synonym">Lappa major</name>
    <dbReference type="NCBI Taxonomy" id="4217"/>
    <lineage>
        <taxon>Eukaryota</taxon>
        <taxon>Viridiplantae</taxon>
        <taxon>Streptophyta</taxon>
        <taxon>Embryophyta</taxon>
        <taxon>Tracheophyta</taxon>
        <taxon>Spermatophyta</taxon>
        <taxon>Magnoliopsida</taxon>
        <taxon>eudicotyledons</taxon>
        <taxon>Gunneridae</taxon>
        <taxon>Pentapetalae</taxon>
        <taxon>asterids</taxon>
        <taxon>campanulids</taxon>
        <taxon>Asterales</taxon>
        <taxon>Asteraceae</taxon>
        <taxon>Carduoideae</taxon>
        <taxon>Cardueae</taxon>
        <taxon>Arctiinae</taxon>
        <taxon>Arctium</taxon>
    </lineage>
</organism>
<dbReference type="Proteomes" id="UP001055879">
    <property type="component" value="Linkage Group LG17"/>
</dbReference>
<evidence type="ECO:0000313" key="2">
    <source>
        <dbReference type="Proteomes" id="UP001055879"/>
    </source>
</evidence>
<name>A0ACB8XGH3_ARCLA</name>